<dbReference type="EMBL" id="BNCD01000002">
    <property type="protein sequence ID" value="GHH72227.1"/>
    <property type="molecule type" value="Genomic_DNA"/>
</dbReference>
<dbReference type="AlphaFoldDB" id="A0A919FTK0"/>
<reference evidence="2" key="1">
    <citation type="journal article" date="2014" name="Int. J. Syst. Evol. Microbiol.">
        <title>Complete genome sequence of Corynebacterium casei LMG S-19264T (=DSM 44701T), isolated from a smear-ripened cheese.</title>
        <authorList>
            <consortium name="US DOE Joint Genome Institute (JGI-PGF)"/>
            <person name="Walter F."/>
            <person name="Albersmeier A."/>
            <person name="Kalinowski J."/>
            <person name="Ruckert C."/>
        </authorList>
    </citation>
    <scope>NUCLEOTIDE SEQUENCE</scope>
    <source>
        <strain evidence="2">JCM 5069</strain>
    </source>
</reference>
<feature type="transmembrane region" description="Helical" evidence="1">
    <location>
        <begin position="92"/>
        <end position="111"/>
    </location>
</feature>
<evidence type="ECO:0000256" key="1">
    <source>
        <dbReference type="SAM" id="Phobius"/>
    </source>
</evidence>
<dbReference type="InterPro" id="IPR033458">
    <property type="entry name" value="DUF5134"/>
</dbReference>
<evidence type="ECO:0000313" key="3">
    <source>
        <dbReference type="Proteomes" id="UP000603708"/>
    </source>
</evidence>
<dbReference type="Proteomes" id="UP000603708">
    <property type="component" value="Unassembled WGS sequence"/>
</dbReference>
<gene>
    <name evidence="2" type="ORF">GCM10018793_08890</name>
</gene>
<dbReference type="RefSeq" id="WP_189929537.1">
    <property type="nucleotide sequence ID" value="NZ_BNCD01000002.1"/>
</dbReference>
<keyword evidence="3" id="KW-1185">Reference proteome</keyword>
<reference evidence="2" key="2">
    <citation type="submission" date="2020-09" db="EMBL/GenBank/DDBJ databases">
        <authorList>
            <person name="Sun Q."/>
            <person name="Ohkuma M."/>
        </authorList>
    </citation>
    <scope>NUCLEOTIDE SEQUENCE</scope>
    <source>
        <strain evidence="2">JCM 5069</strain>
    </source>
</reference>
<feature type="transmembrane region" description="Helical" evidence="1">
    <location>
        <begin position="63"/>
        <end position="80"/>
    </location>
</feature>
<keyword evidence="1" id="KW-0472">Membrane</keyword>
<proteinExistence type="predicted"/>
<keyword evidence="1" id="KW-0812">Transmembrane</keyword>
<feature type="transmembrane region" description="Helical" evidence="1">
    <location>
        <begin position="36"/>
        <end position="57"/>
    </location>
</feature>
<sequence length="192" mass="19666">MHGPVSAAWLVVAVCAGSGAYCLLRMRSAVPGQRHTAGGDALMGLGMAAMAVPAAVLTPPRQAWLACAAVFAAAALHAAWSARRDHRHLHHLIGSCAMVYMSAVMASMPPMPDAHTGHGGAGTPALTGPLLLYFAGYALWAGVRLLPAAAPVAAVPVRAGSTPAPAWTDRPELARACRLCMSVGMLAMLLAM</sequence>
<accession>A0A919FTK0</accession>
<organism evidence="2 3">
    <name type="scientific">Streptomyces sulfonofaciens</name>
    <dbReference type="NCBI Taxonomy" id="68272"/>
    <lineage>
        <taxon>Bacteria</taxon>
        <taxon>Bacillati</taxon>
        <taxon>Actinomycetota</taxon>
        <taxon>Actinomycetes</taxon>
        <taxon>Kitasatosporales</taxon>
        <taxon>Streptomycetaceae</taxon>
        <taxon>Streptomyces</taxon>
    </lineage>
</organism>
<feature type="transmembrane region" description="Helical" evidence="1">
    <location>
        <begin position="6"/>
        <end position="24"/>
    </location>
</feature>
<name>A0A919FTK0_9ACTN</name>
<dbReference type="Pfam" id="PF17197">
    <property type="entry name" value="DUF5134"/>
    <property type="match status" value="1"/>
</dbReference>
<feature type="transmembrane region" description="Helical" evidence="1">
    <location>
        <begin position="131"/>
        <end position="152"/>
    </location>
</feature>
<comment type="caution">
    <text evidence="2">The sequence shown here is derived from an EMBL/GenBank/DDBJ whole genome shotgun (WGS) entry which is preliminary data.</text>
</comment>
<evidence type="ECO:0000313" key="2">
    <source>
        <dbReference type="EMBL" id="GHH72227.1"/>
    </source>
</evidence>
<keyword evidence="1" id="KW-1133">Transmembrane helix</keyword>
<protein>
    <submittedName>
        <fullName evidence="2">DUF5134 domain-containing protein</fullName>
    </submittedName>
</protein>